<organism evidence="3 4">
    <name type="scientific">Fodinisporobacter ferrooxydans</name>
    <dbReference type="NCBI Taxonomy" id="2901836"/>
    <lineage>
        <taxon>Bacteria</taxon>
        <taxon>Bacillati</taxon>
        <taxon>Bacillota</taxon>
        <taxon>Bacilli</taxon>
        <taxon>Bacillales</taxon>
        <taxon>Alicyclobacillaceae</taxon>
        <taxon>Fodinisporobacter</taxon>
    </lineage>
</organism>
<dbReference type="InterPro" id="IPR000683">
    <property type="entry name" value="Gfo/Idh/MocA-like_OxRdtase_N"/>
</dbReference>
<feature type="domain" description="GFO/IDH/MocA-like oxidoreductase" evidence="2">
    <location>
        <begin position="129"/>
        <end position="256"/>
    </location>
</feature>
<dbReference type="InterPro" id="IPR051450">
    <property type="entry name" value="Gfo/Idh/MocA_Oxidoreductases"/>
</dbReference>
<dbReference type="Gene3D" id="3.30.360.10">
    <property type="entry name" value="Dihydrodipicolinate Reductase, domain 2"/>
    <property type="match status" value="1"/>
</dbReference>
<dbReference type="Proteomes" id="UP000830167">
    <property type="component" value="Chromosome"/>
</dbReference>
<accession>A0ABY4CPG3</accession>
<evidence type="ECO:0000259" key="1">
    <source>
        <dbReference type="Pfam" id="PF01408"/>
    </source>
</evidence>
<dbReference type="PANTHER" id="PTHR43377">
    <property type="entry name" value="BILIVERDIN REDUCTASE A"/>
    <property type="match status" value="1"/>
</dbReference>
<dbReference type="SUPFAM" id="SSF51735">
    <property type="entry name" value="NAD(P)-binding Rossmann-fold domains"/>
    <property type="match status" value="1"/>
</dbReference>
<evidence type="ECO:0000313" key="4">
    <source>
        <dbReference type="Proteomes" id="UP000830167"/>
    </source>
</evidence>
<name>A0ABY4CPG3_9BACL</name>
<dbReference type="Pfam" id="PF01408">
    <property type="entry name" value="GFO_IDH_MocA"/>
    <property type="match status" value="1"/>
</dbReference>
<dbReference type="Pfam" id="PF22725">
    <property type="entry name" value="GFO_IDH_MocA_C3"/>
    <property type="match status" value="1"/>
</dbReference>
<reference evidence="3" key="1">
    <citation type="submission" date="2021-12" db="EMBL/GenBank/DDBJ databases">
        <title>Alicyclobacillaceae gen. nov., sp. nov., isolated from chalcocite enrichment system.</title>
        <authorList>
            <person name="Jiang Z."/>
        </authorList>
    </citation>
    <scope>NUCLEOTIDE SEQUENCE</scope>
    <source>
        <strain evidence="3">MYW30-H2</strain>
    </source>
</reference>
<keyword evidence="4" id="KW-1185">Reference proteome</keyword>
<dbReference type="InterPro" id="IPR036291">
    <property type="entry name" value="NAD(P)-bd_dom_sf"/>
</dbReference>
<dbReference type="Gene3D" id="3.40.50.720">
    <property type="entry name" value="NAD(P)-binding Rossmann-like Domain"/>
    <property type="match status" value="1"/>
</dbReference>
<gene>
    <name evidence="3" type="ORF">LSG31_09605</name>
</gene>
<proteinExistence type="predicted"/>
<evidence type="ECO:0000313" key="3">
    <source>
        <dbReference type="EMBL" id="UOF92383.1"/>
    </source>
</evidence>
<dbReference type="InterPro" id="IPR055170">
    <property type="entry name" value="GFO_IDH_MocA-like_dom"/>
</dbReference>
<sequence length="332" mass="37646">MLRVALLSRWHVHADEYAGYAKENPNVEIVKVWDEKEARGMQWARELGVRFEPQIADIFNDRSIDAVIVAAPTVMHKEIISRAAMAGKHIFTEKILAFTVHDCNAIYEVVEKNNVKLMVSLPRLMEPYFLYAQEAIHSGLVGKVNTLRCKVAHDGALPAENNPNGWLPESFFDEELCGGGAFVDFGAHPIYITNRLGGEVKHVSANLSKFKNDKVDDNSVVFVEYTSGAIGILEASFVTRKCPFILEIFGTEGTIRIEDSHVKIRSTRIHDGQWFEPQLPERKPMAFTQWIESIIHDTETDIKKEDVIRLTEMNELAAKSHQEGRRVFKNLN</sequence>
<protein>
    <submittedName>
        <fullName evidence="3">Gfo/Idh/MocA family oxidoreductase</fullName>
    </submittedName>
</protein>
<feature type="domain" description="Gfo/Idh/MocA-like oxidoreductase N-terminal" evidence="1">
    <location>
        <begin position="16"/>
        <end position="119"/>
    </location>
</feature>
<dbReference type="PANTHER" id="PTHR43377:SF1">
    <property type="entry name" value="BILIVERDIN REDUCTASE A"/>
    <property type="match status" value="1"/>
</dbReference>
<dbReference type="RefSeq" id="WP_347439053.1">
    <property type="nucleotide sequence ID" value="NZ_CP089291.1"/>
</dbReference>
<dbReference type="EMBL" id="CP089291">
    <property type="protein sequence ID" value="UOF92383.1"/>
    <property type="molecule type" value="Genomic_DNA"/>
</dbReference>
<evidence type="ECO:0000259" key="2">
    <source>
        <dbReference type="Pfam" id="PF22725"/>
    </source>
</evidence>
<dbReference type="SUPFAM" id="SSF55347">
    <property type="entry name" value="Glyceraldehyde-3-phosphate dehydrogenase-like, C-terminal domain"/>
    <property type="match status" value="1"/>
</dbReference>